<dbReference type="SUPFAM" id="SSF51182">
    <property type="entry name" value="RmlC-like cupins"/>
    <property type="match status" value="1"/>
</dbReference>
<dbReference type="Pfam" id="PF17954">
    <property type="entry name" value="Pirin_C_2"/>
    <property type="match status" value="1"/>
</dbReference>
<evidence type="ECO:0000256" key="2">
    <source>
        <dbReference type="RuleBase" id="RU003457"/>
    </source>
</evidence>
<dbReference type="HOGENOM" id="CLU_064194_0_0_5"/>
<feature type="domain" description="Quercetin 2,3-dioxygenase C-terminal cupin" evidence="4">
    <location>
        <begin position="144"/>
        <end position="226"/>
    </location>
</feature>
<sequence>MLKGERTFVVRDAGGFVAHVNMPGWLKPKPTDHGHGPLAMVVESLLDPGRLVAMHEHRNDEIISWVPEGVMRHDDKAGGRLLIDRDHLMVMNAGASFWHSEETLASDPPLRMLQILVRPCAADLEPKIQHGPIPAAAANTWRHLVGPEGEGTLFYVRSAIDFFDVRLDAGVRVEFPRKPGRDLYFYVFDGSVVVDASTFAEGEQGLHLSDDRLDVEAKSPSTLVAFLLNPNAAVTKRGTVGDHRKIPPAIIIRAFLRWRKFRHLWYHHFSRRFFRAKDCSDTKDGPTKDQGRATRIRGSYCNFSRAKSDLNGTSMSVIGFEP</sequence>
<evidence type="ECO:0000259" key="4">
    <source>
        <dbReference type="Pfam" id="PF17954"/>
    </source>
</evidence>
<dbReference type="InterPro" id="IPR012093">
    <property type="entry name" value="Pirin"/>
</dbReference>
<dbReference type="InterPro" id="IPR003829">
    <property type="entry name" value="Pirin_N_dom"/>
</dbReference>
<dbReference type="EMBL" id="JH719392">
    <property type="protein sequence ID" value="EJC85534.1"/>
    <property type="molecule type" value="Genomic_DNA"/>
</dbReference>
<dbReference type="Gene3D" id="2.60.120.10">
    <property type="entry name" value="Jelly Rolls"/>
    <property type="match status" value="2"/>
</dbReference>
<proteinExistence type="inferred from homology"/>
<evidence type="ECO:0000259" key="3">
    <source>
        <dbReference type="Pfam" id="PF02678"/>
    </source>
</evidence>
<dbReference type="Proteomes" id="UP000005732">
    <property type="component" value="Unassembled WGS sequence"/>
</dbReference>
<evidence type="ECO:0000313" key="6">
    <source>
        <dbReference type="Proteomes" id="UP000005732"/>
    </source>
</evidence>
<dbReference type="Pfam" id="PF02678">
    <property type="entry name" value="Pirin"/>
    <property type="match status" value="1"/>
</dbReference>
<name>J0L5C5_RHILT</name>
<dbReference type="InterPro" id="IPR011051">
    <property type="entry name" value="RmlC_Cupin_sf"/>
</dbReference>
<organism evidence="5 6">
    <name type="scientific">Rhizobium leguminosarum bv. trifolii WSM2297</name>
    <dbReference type="NCBI Taxonomy" id="754762"/>
    <lineage>
        <taxon>Bacteria</taxon>
        <taxon>Pseudomonadati</taxon>
        <taxon>Pseudomonadota</taxon>
        <taxon>Alphaproteobacteria</taxon>
        <taxon>Hyphomicrobiales</taxon>
        <taxon>Rhizobiaceae</taxon>
        <taxon>Rhizobium/Agrobacterium group</taxon>
        <taxon>Rhizobium</taxon>
    </lineage>
</organism>
<dbReference type="PANTHER" id="PTHR43212:SF3">
    <property type="entry name" value="QUERCETIN 2,3-DIOXYGENASE"/>
    <property type="match status" value="1"/>
</dbReference>
<reference evidence="5 6" key="1">
    <citation type="submission" date="2012-02" db="EMBL/GenBank/DDBJ databases">
        <title>Improved High-Quality Draft Sequence of Rhizobium leguminosarum bv. trifolii WSM2297.</title>
        <authorList>
            <consortium name="US DOE Joint Genome Institute"/>
            <person name="Lucas S."/>
            <person name="Han J."/>
            <person name="Lapidus A."/>
            <person name="Cheng J.-F."/>
            <person name="Goodwin L."/>
            <person name="Pitluck S."/>
            <person name="Peters L."/>
            <person name="Ovchinnikova G."/>
            <person name="Zhang X."/>
            <person name="Detter J.C."/>
            <person name="Han C."/>
            <person name="Tapia R."/>
            <person name="Land M."/>
            <person name="Hauser L."/>
            <person name="Kyrpides N."/>
            <person name="Ivanova N."/>
            <person name="Pagani I."/>
            <person name="Brau L."/>
            <person name="Yates R."/>
            <person name="O'Hara G."/>
            <person name="Rui T."/>
            <person name="Howieson J."/>
            <person name="Reeve W."/>
            <person name="Woyke T."/>
        </authorList>
    </citation>
    <scope>NUCLEOTIDE SEQUENCE [LARGE SCALE GENOMIC DNA]</scope>
    <source>
        <strain evidence="5 6">WSM2297</strain>
    </source>
</reference>
<dbReference type="InterPro" id="IPR014710">
    <property type="entry name" value="RmlC-like_jellyroll"/>
</dbReference>
<evidence type="ECO:0000256" key="1">
    <source>
        <dbReference type="ARBA" id="ARBA00008416"/>
    </source>
</evidence>
<dbReference type="InterPro" id="IPR041602">
    <property type="entry name" value="Quercetinase_C"/>
</dbReference>
<gene>
    <name evidence="5" type="ORF">Rleg4DRAFT_7420</name>
</gene>
<accession>J0L5C5</accession>
<evidence type="ECO:0000313" key="5">
    <source>
        <dbReference type="EMBL" id="EJC85534.1"/>
    </source>
</evidence>
<dbReference type="PANTHER" id="PTHR43212">
    <property type="entry name" value="QUERCETIN 2,3-DIOXYGENASE"/>
    <property type="match status" value="1"/>
</dbReference>
<protein>
    <submittedName>
        <fullName evidence="5">Pirin-related protein</fullName>
    </submittedName>
</protein>
<dbReference type="AlphaFoldDB" id="J0L5C5"/>
<feature type="domain" description="Pirin N-terminal" evidence="3">
    <location>
        <begin position="49"/>
        <end position="115"/>
    </location>
</feature>
<comment type="similarity">
    <text evidence="1 2">Belongs to the pirin family.</text>
</comment>